<reference evidence="1" key="1">
    <citation type="submission" date="2013-12" db="EMBL/GenBank/DDBJ databases">
        <title>A Varibaculum cambriense genome reconstructed from a premature infant gut community with otherwise low bacterial novelty that shifts toward anaerobic metabolism during the third week of life.</title>
        <authorList>
            <person name="Brown C.T."/>
            <person name="Sharon I."/>
            <person name="Thomas B.C."/>
            <person name="Castelle C.J."/>
            <person name="Morowitz M.J."/>
            <person name="Banfield J.F."/>
        </authorList>
    </citation>
    <scope>NUCLEOTIDE SEQUENCE</scope>
</reference>
<comment type="caution">
    <text evidence="1">The sequence shown here is derived from an EMBL/GenBank/DDBJ whole genome shotgun (WGS) entry which is preliminary data.</text>
</comment>
<accession>W1XTE5</accession>
<dbReference type="EMBL" id="AZMM01012180">
    <property type="protein sequence ID" value="ETJ33361.1"/>
    <property type="molecule type" value="Genomic_DNA"/>
</dbReference>
<sequence>DDTPAFFNDIDTPPFWEIKGDATMATITDMGELRGKIFYKEHYKTRVVSHVEWLDSKQRLRSVDYYTKEGF</sequence>
<organism evidence="1">
    <name type="scientific">human gut metagenome</name>
    <dbReference type="NCBI Taxonomy" id="408170"/>
    <lineage>
        <taxon>unclassified sequences</taxon>
        <taxon>metagenomes</taxon>
        <taxon>organismal metagenomes</taxon>
    </lineage>
</organism>
<keyword evidence="1" id="KW-0808">Transferase</keyword>
<dbReference type="AlphaFoldDB" id="W1XTE5"/>
<feature type="non-terminal residue" evidence="1">
    <location>
        <position position="71"/>
    </location>
</feature>
<protein>
    <submittedName>
        <fullName evidence="1">Accessory Sec system glycosyltransferase GtfB</fullName>
    </submittedName>
</protein>
<gene>
    <name evidence="1" type="ORF">Q604_UNBC12180G0001</name>
</gene>
<proteinExistence type="predicted"/>
<evidence type="ECO:0000313" key="1">
    <source>
        <dbReference type="EMBL" id="ETJ33361.1"/>
    </source>
</evidence>
<dbReference type="GO" id="GO:0016740">
    <property type="term" value="F:transferase activity"/>
    <property type="evidence" value="ECO:0007669"/>
    <property type="project" value="UniProtKB-KW"/>
</dbReference>
<name>W1XTE5_9ZZZZ</name>
<feature type="non-terminal residue" evidence="1">
    <location>
        <position position="1"/>
    </location>
</feature>